<dbReference type="RefSeq" id="WP_241878564.1">
    <property type="nucleotide sequence ID" value="NZ_CP093310.2"/>
</dbReference>
<evidence type="ECO:0000313" key="2">
    <source>
        <dbReference type="EMBL" id="UNK05081.1"/>
    </source>
</evidence>
<dbReference type="SUPFAM" id="SSF160631">
    <property type="entry name" value="SMI1/KNR4-like"/>
    <property type="match status" value="1"/>
</dbReference>
<accession>A0AAT9PE43</accession>
<reference evidence="2" key="1">
    <citation type="submission" date="2024-03" db="EMBL/GenBank/DDBJ databases">
        <title>Psychrobacter raelis sp. nov. isolated from a dog with peritonitis.</title>
        <authorList>
            <person name="Schiavone A."/>
            <person name="Manzulli V."/>
            <person name="Camarda A."/>
            <person name="Cafiero M.A."/>
            <person name="Vasco I."/>
            <person name="Marino L."/>
            <person name="Pennuzzi G."/>
            <person name="Serrecchia L."/>
            <person name="Galante D."/>
            <person name="Pugliese N."/>
        </authorList>
    </citation>
    <scope>NUCLEOTIDE SEQUENCE</scope>
    <source>
        <strain evidence="2">PraFG1</strain>
    </source>
</reference>
<dbReference type="Pfam" id="PF09346">
    <property type="entry name" value="SMI1_KNR4"/>
    <property type="match status" value="1"/>
</dbReference>
<proteinExistence type="predicted"/>
<organism evidence="2 3">
    <name type="scientific">Psychrobacter raelei</name>
    <dbReference type="NCBI Taxonomy" id="2565531"/>
    <lineage>
        <taxon>Bacteria</taxon>
        <taxon>Pseudomonadati</taxon>
        <taxon>Pseudomonadota</taxon>
        <taxon>Gammaproteobacteria</taxon>
        <taxon>Moraxellales</taxon>
        <taxon>Moraxellaceae</taxon>
        <taxon>Psychrobacter</taxon>
    </lineage>
</organism>
<dbReference type="InterPro" id="IPR018958">
    <property type="entry name" value="Knr4/Smi1-like_dom"/>
</dbReference>
<keyword evidence="3" id="KW-1185">Reference proteome</keyword>
<feature type="domain" description="Knr4/Smi1-like" evidence="1">
    <location>
        <begin position="26"/>
        <end position="151"/>
    </location>
</feature>
<sequence length="170" mass="19926">MQKTIEQIEAVLAQKIPQFAKTLNPPATESDFEALETLVGNKLPEEFKIFYKWHNGQNRSPYVAFHVETHEILMPIADIIEWYDELSGQLDTGDIEQHRWRRIWVPFSDNGSGDSTCIDISEENFGQIVIQDGWDDEVKVIFNSLTDWLEDLLVKIKEFDYSNWDYLDRL</sequence>
<dbReference type="SMART" id="SM00860">
    <property type="entry name" value="SMI1_KNR4"/>
    <property type="match status" value="1"/>
</dbReference>
<evidence type="ECO:0000259" key="1">
    <source>
        <dbReference type="SMART" id="SM00860"/>
    </source>
</evidence>
<gene>
    <name evidence="2" type="ORF">MN210_13835</name>
</gene>
<dbReference type="EMBL" id="CP093310">
    <property type="protein sequence ID" value="UNK05081.1"/>
    <property type="molecule type" value="Genomic_DNA"/>
</dbReference>
<dbReference type="Gene3D" id="3.40.1580.10">
    <property type="entry name" value="SMI1/KNR4-like"/>
    <property type="match status" value="1"/>
</dbReference>
<dbReference type="InterPro" id="IPR037883">
    <property type="entry name" value="Knr4/Smi1-like_sf"/>
</dbReference>
<dbReference type="AlphaFoldDB" id="A0AAT9PE43"/>
<dbReference type="KEGG" id="prae:MN210_13835"/>
<protein>
    <submittedName>
        <fullName evidence="2">SMI1/KNR4 family protein</fullName>
    </submittedName>
</protein>
<evidence type="ECO:0000313" key="3">
    <source>
        <dbReference type="Proteomes" id="UP000829560"/>
    </source>
</evidence>
<dbReference type="Proteomes" id="UP000829560">
    <property type="component" value="Chromosome"/>
</dbReference>
<name>A0AAT9PE43_9GAMM</name>